<dbReference type="AlphaFoldDB" id="A0A7W8ZMT7"/>
<proteinExistence type="predicted"/>
<keyword evidence="1" id="KW-0732">Signal</keyword>
<dbReference type="Proteomes" id="UP000537204">
    <property type="component" value="Unassembled WGS sequence"/>
</dbReference>
<organism evidence="2 3">
    <name type="scientific">Pedobacter cryoconitis</name>
    <dbReference type="NCBI Taxonomy" id="188932"/>
    <lineage>
        <taxon>Bacteria</taxon>
        <taxon>Pseudomonadati</taxon>
        <taxon>Bacteroidota</taxon>
        <taxon>Sphingobacteriia</taxon>
        <taxon>Sphingobacteriales</taxon>
        <taxon>Sphingobacteriaceae</taxon>
        <taxon>Pedobacter</taxon>
    </lineage>
</organism>
<evidence type="ECO:0000313" key="3">
    <source>
        <dbReference type="Proteomes" id="UP000537204"/>
    </source>
</evidence>
<evidence type="ECO:0000313" key="2">
    <source>
        <dbReference type="EMBL" id="MBB5636903.1"/>
    </source>
</evidence>
<dbReference type="EMBL" id="JACHCE010000004">
    <property type="protein sequence ID" value="MBB5636903.1"/>
    <property type="molecule type" value="Genomic_DNA"/>
</dbReference>
<gene>
    <name evidence="2" type="ORF">HDE68_002816</name>
</gene>
<evidence type="ECO:0008006" key="4">
    <source>
        <dbReference type="Google" id="ProtNLM"/>
    </source>
</evidence>
<feature type="signal peptide" evidence="1">
    <location>
        <begin position="1"/>
        <end position="18"/>
    </location>
</feature>
<protein>
    <recommendedName>
        <fullName evidence="4">IrrE N-terminal-like domain-containing protein</fullName>
    </recommendedName>
</protein>
<reference evidence="2 3" key="1">
    <citation type="submission" date="2020-08" db="EMBL/GenBank/DDBJ databases">
        <title>Genomic Encyclopedia of Type Strains, Phase IV (KMG-V): Genome sequencing to study the core and pangenomes of soil and plant-associated prokaryotes.</title>
        <authorList>
            <person name="Whitman W."/>
        </authorList>
    </citation>
    <scope>NUCLEOTIDE SEQUENCE [LARGE SCALE GENOMIC DNA]</scope>
    <source>
        <strain evidence="2 3">S3M1</strain>
    </source>
</reference>
<sequence length="282" mass="31709">MKKYIILLMLLISNAASAQYNLTDGQKYFLQELRDANFGRIYYAYNIPKANVIYRQLVSYSNMDYYIVLGQTFNWGQAHNGGIIIIDYSSINKNANILAFMFAHEWGHQALGHQENIYHPSGSNFRFKTSATQYEDEADIYAGKFLASYGYDINIVCNYLNALPENDDHTHSTGGERAALVREGYRYIKRSSGGEHSSSVRVACQHQAHPDGHSTACIHPLHSYGDLIACVHVCNGYYGNTTPCHPNGDLIPCAHAMHSNGDWSACNHRLHPDGDIKMINSY</sequence>
<name>A0A7W8ZMT7_9SPHI</name>
<feature type="chain" id="PRO_5030709063" description="IrrE N-terminal-like domain-containing protein" evidence="1">
    <location>
        <begin position="19"/>
        <end position="282"/>
    </location>
</feature>
<accession>A0A7W8ZMT7</accession>
<comment type="caution">
    <text evidence="2">The sequence shown here is derived from an EMBL/GenBank/DDBJ whole genome shotgun (WGS) entry which is preliminary data.</text>
</comment>
<evidence type="ECO:0000256" key="1">
    <source>
        <dbReference type="SAM" id="SignalP"/>
    </source>
</evidence>
<dbReference type="RefSeq" id="WP_183882805.1">
    <property type="nucleotide sequence ID" value="NZ_JACHCE010000004.1"/>
</dbReference>